<dbReference type="SMART" id="SM00448">
    <property type="entry name" value="REC"/>
    <property type="match status" value="1"/>
</dbReference>
<dbReference type="GO" id="GO:0003677">
    <property type="term" value="F:DNA binding"/>
    <property type="evidence" value="ECO:0007669"/>
    <property type="project" value="UniProtKB-KW"/>
</dbReference>
<feature type="domain" description="HTH luxR-type" evidence="6">
    <location>
        <begin position="149"/>
        <end position="214"/>
    </location>
</feature>
<keyword evidence="9" id="KW-1185">Reference proteome</keyword>
<protein>
    <submittedName>
        <fullName evidence="8">Response regulator transcription factor</fullName>
    </submittedName>
</protein>
<comment type="caution">
    <text evidence="8">The sequence shown here is derived from an EMBL/GenBank/DDBJ whole genome shotgun (WGS) entry which is preliminary data.</text>
</comment>
<keyword evidence="4" id="KW-0804">Transcription</keyword>
<evidence type="ECO:0000256" key="3">
    <source>
        <dbReference type="ARBA" id="ARBA00023125"/>
    </source>
</evidence>
<dbReference type="PANTHER" id="PTHR43214:SF24">
    <property type="entry name" value="TRANSCRIPTIONAL REGULATORY PROTEIN NARL-RELATED"/>
    <property type="match status" value="1"/>
</dbReference>
<evidence type="ECO:0000259" key="7">
    <source>
        <dbReference type="PROSITE" id="PS50110"/>
    </source>
</evidence>
<keyword evidence="2" id="KW-0805">Transcription regulation</keyword>
<dbReference type="InterPro" id="IPR058245">
    <property type="entry name" value="NreC/VraR/RcsB-like_REC"/>
</dbReference>
<gene>
    <name evidence="8" type="ORF">LR394_28395</name>
</gene>
<dbReference type="PROSITE" id="PS50110">
    <property type="entry name" value="RESPONSE_REGULATORY"/>
    <property type="match status" value="1"/>
</dbReference>
<keyword evidence="3" id="KW-0238">DNA-binding</keyword>
<evidence type="ECO:0000256" key="4">
    <source>
        <dbReference type="ARBA" id="ARBA00023163"/>
    </source>
</evidence>
<dbReference type="GO" id="GO:0006355">
    <property type="term" value="P:regulation of DNA-templated transcription"/>
    <property type="evidence" value="ECO:0007669"/>
    <property type="project" value="InterPro"/>
</dbReference>
<dbReference type="Pfam" id="PF00072">
    <property type="entry name" value="Response_reg"/>
    <property type="match status" value="1"/>
</dbReference>
<dbReference type="SMART" id="SM00421">
    <property type="entry name" value="HTH_LUXR"/>
    <property type="match status" value="1"/>
</dbReference>
<reference evidence="8" key="1">
    <citation type="submission" date="2021-11" db="EMBL/GenBank/DDBJ databases">
        <title>Streptomyces corallinus and Kineosporia corallina sp. nov., two new coral-derived marine actinobacteria.</title>
        <authorList>
            <person name="Buangrab K."/>
            <person name="Sutthacheep M."/>
            <person name="Yeemin T."/>
            <person name="Harunari E."/>
            <person name="Igarashi Y."/>
            <person name="Sripreechasak P."/>
            <person name="Kanchanasin P."/>
            <person name="Tanasupawat S."/>
            <person name="Phongsopitanun W."/>
        </authorList>
    </citation>
    <scope>NUCLEOTIDE SEQUENCE</scope>
    <source>
        <strain evidence="8">JCM 31032</strain>
    </source>
</reference>
<name>A0A9X1NIL8_9ACTN</name>
<dbReference type="Proteomes" id="UP001138997">
    <property type="component" value="Unassembled WGS sequence"/>
</dbReference>
<dbReference type="EMBL" id="JAJOMB010000018">
    <property type="protein sequence ID" value="MCD5314828.1"/>
    <property type="molecule type" value="Genomic_DNA"/>
</dbReference>
<organism evidence="8 9">
    <name type="scientific">Kineosporia babensis</name>
    <dbReference type="NCBI Taxonomy" id="499548"/>
    <lineage>
        <taxon>Bacteria</taxon>
        <taxon>Bacillati</taxon>
        <taxon>Actinomycetota</taxon>
        <taxon>Actinomycetes</taxon>
        <taxon>Kineosporiales</taxon>
        <taxon>Kineosporiaceae</taxon>
        <taxon>Kineosporia</taxon>
    </lineage>
</organism>
<dbReference type="Gene3D" id="3.40.50.2300">
    <property type="match status" value="1"/>
</dbReference>
<dbReference type="RefSeq" id="WP_231447632.1">
    <property type="nucleotide sequence ID" value="NZ_JAJOMB010000018.1"/>
</dbReference>
<evidence type="ECO:0000313" key="8">
    <source>
        <dbReference type="EMBL" id="MCD5314828.1"/>
    </source>
</evidence>
<dbReference type="SUPFAM" id="SSF46894">
    <property type="entry name" value="C-terminal effector domain of the bipartite response regulators"/>
    <property type="match status" value="1"/>
</dbReference>
<evidence type="ECO:0000256" key="1">
    <source>
        <dbReference type="ARBA" id="ARBA00022553"/>
    </source>
</evidence>
<evidence type="ECO:0000259" key="6">
    <source>
        <dbReference type="PROSITE" id="PS50043"/>
    </source>
</evidence>
<dbReference type="InterPro" id="IPR016032">
    <property type="entry name" value="Sig_transdc_resp-reg_C-effctor"/>
</dbReference>
<feature type="modified residue" description="4-aspartylphosphate" evidence="5">
    <location>
        <position position="55"/>
    </location>
</feature>
<evidence type="ECO:0000256" key="2">
    <source>
        <dbReference type="ARBA" id="ARBA00023015"/>
    </source>
</evidence>
<dbReference type="SUPFAM" id="SSF52172">
    <property type="entry name" value="CheY-like"/>
    <property type="match status" value="1"/>
</dbReference>
<dbReference type="InterPro" id="IPR011006">
    <property type="entry name" value="CheY-like_superfamily"/>
</dbReference>
<dbReference type="PROSITE" id="PS00622">
    <property type="entry name" value="HTH_LUXR_1"/>
    <property type="match status" value="1"/>
</dbReference>
<dbReference type="InterPro" id="IPR001789">
    <property type="entry name" value="Sig_transdc_resp-reg_receiver"/>
</dbReference>
<keyword evidence="1 5" id="KW-0597">Phosphoprotein</keyword>
<dbReference type="AlphaFoldDB" id="A0A9X1NIL8"/>
<proteinExistence type="predicted"/>
<dbReference type="CDD" id="cd06170">
    <property type="entry name" value="LuxR_C_like"/>
    <property type="match status" value="1"/>
</dbReference>
<evidence type="ECO:0000256" key="5">
    <source>
        <dbReference type="PROSITE-ProRule" id="PRU00169"/>
    </source>
</evidence>
<dbReference type="InterPro" id="IPR000792">
    <property type="entry name" value="Tscrpt_reg_LuxR_C"/>
</dbReference>
<dbReference type="InterPro" id="IPR039420">
    <property type="entry name" value="WalR-like"/>
</dbReference>
<dbReference type="PANTHER" id="PTHR43214">
    <property type="entry name" value="TWO-COMPONENT RESPONSE REGULATOR"/>
    <property type="match status" value="1"/>
</dbReference>
<dbReference type="PROSITE" id="PS50043">
    <property type="entry name" value="HTH_LUXR_2"/>
    <property type="match status" value="1"/>
</dbReference>
<sequence length="222" mass="23870">MTIRVLLADDQGLIRSGFAALIGMSDDIEVVGEADDGAEAVRLSSELKPDVVLMDIRMPTMDGLSATRAITGQAALADVHIIVLTTFEADEYVLEALRSGASGFLGKNVAPDDLLQAVRVVAAGDALLSPRATRGLISRFTEVAHNQPKSDALAVLTEREREILAWVAQGLTNQDIAEKLFLSPLTVKTHVNRSMTKLQVRERAQLVVLAYQNGLVKIGEAL</sequence>
<dbReference type="PRINTS" id="PR00038">
    <property type="entry name" value="HTHLUXR"/>
</dbReference>
<evidence type="ECO:0000313" key="9">
    <source>
        <dbReference type="Proteomes" id="UP001138997"/>
    </source>
</evidence>
<dbReference type="CDD" id="cd17535">
    <property type="entry name" value="REC_NarL-like"/>
    <property type="match status" value="1"/>
</dbReference>
<dbReference type="Pfam" id="PF00196">
    <property type="entry name" value="GerE"/>
    <property type="match status" value="1"/>
</dbReference>
<accession>A0A9X1NIL8</accession>
<feature type="domain" description="Response regulatory" evidence="7">
    <location>
        <begin position="4"/>
        <end position="122"/>
    </location>
</feature>
<dbReference type="GO" id="GO:0000160">
    <property type="term" value="P:phosphorelay signal transduction system"/>
    <property type="evidence" value="ECO:0007669"/>
    <property type="project" value="InterPro"/>
</dbReference>